<dbReference type="InterPro" id="IPR011438">
    <property type="entry name" value="DUF1541"/>
</dbReference>
<dbReference type="PROSITE" id="PS51257">
    <property type="entry name" value="PROKAR_LIPOPROTEIN"/>
    <property type="match status" value="1"/>
</dbReference>
<evidence type="ECO:0000313" key="4">
    <source>
        <dbReference type="EMBL" id="MCT2117717.1"/>
    </source>
</evidence>
<reference evidence="4" key="1">
    <citation type="submission" date="2022-04" db="EMBL/GenBank/DDBJ databases">
        <title>Human microbiome associated bacterial genomes.</title>
        <authorList>
            <person name="Sandstrom S."/>
            <person name="Salamzade R."/>
            <person name="Kalan L.R."/>
        </authorList>
    </citation>
    <scope>NUCLEOTIDE SEQUENCE</scope>
    <source>
        <strain evidence="4">P3-SID1762</strain>
    </source>
</reference>
<name>A0AAW5Q7B8_9ACTN</name>
<evidence type="ECO:0000259" key="3">
    <source>
        <dbReference type="Pfam" id="PF07563"/>
    </source>
</evidence>
<evidence type="ECO:0000256" key="2">
    <source>
        <dbReference type="SAM" id="SignalP"/>
    </source>
</evidence>
<feature type="compositionally biased region" description="Low complexity" evidence="1">
    <location>
        <begin position="29"/>
        <end position="50"/>
    </location>
</feature>
<feature type="domain" description="DUF1541" evidence="3">
    <location>
        <begin position="152"/>
        <end position="201"/>
    </location>
</feature>
<dbReference type="Proteomes" id="UP001206890">
    <property type="component" value="Unassembled WGS sequence"/>
</dbReference>
<dbReference type="RefSeq" id="WP_259852030.1">
    <property type="nucleotide sequence ID" value="NZ_JALXRO010000035.1"/>
</dbReference>
<dbReference type="Pfam" id="PF07563">
    <property type="entry name" value="DUF1541"/>
    <property type="match status" value="2"/>
</dbReference>
<protein>
    <submittedName>
        <fullName evidence="4">YdhK family protein</fullName>
    </submittedName>
</protein>
<gene>
    <name evidence="4" type="ORF">M3D93_08100</name>
</gene>
<feature type="domain" description="DUF1541" evidence="3">
    <location>
        <begin position="88"/>
        <end position="139"/>
    </location>
</feature>
<dbReference type="Gene3D" id="2.30.30.1210">
    <property type="entry name" value="Domain of unknown function DUF1541"/>
    <property type="match status" value="1"/>
</dbReference>
<organism evidence="4 5">
    <name type="scientific">Dietzia cinnamea</name>
    <dbReference type="NCBI Taxonomy" id="321318"/>
    <lineage>
        <taxon>Bacteria</taxon>
        <taxon>Bacillati</taxon>
        <taxon>Actinomycetota</taxon>
        <taxon>Actinomycetes</taxon>
        <taxon>Mycobacteriales</taxon>
        <taxon>Dietziaceae</taxon>
        <taxon>Dietzia</taxon>
    </lineage>
</organism>
<proteinExistence type="predicted"/>
<dbReference type="AlphaFoldDB" id="A0AAW5Q7B8"/>
<keyword evidence="2" id="KW-0732">Signal</keyword>
<sequence>MTRTIMLIPATLIAATLALSACTDNTEDTSAASTPATSTSAPATGTAAATQNEDTHGGQGGHDGMEHPSDGGPVPEGMAQATDPTYPVGTEVTLTADHMEGMNGATATIVGAYDTYTYAIDYTPTDGKDPVLDHKWVVQEELKDVGDDRLDDGTEVTVTAEHMQGMRGTTATIASSTDETVYVVDFEADGMTMTNHKWVVESEIQPAS</sequence>
<accession>A0AAW5Q7B8</accession>
<dbReference type="EMBL" id="JALXTC010000030">
    <property type="protein sequence ID" value="MCT2117717.1"/>
    <property type="molecule type" value="Genomic_DNA"/>
</dbReference>
<evidence type="ECO:0000256" key="1">
    <source>
        <dbReference type="SAM" id="MobiDB-lite"/>
    </source>
</evidence>
<feature type="signal peptide" evidence="2">
    <location>
        <begin position="1"/>
        <end position="21"/>
    </location>
</feature>
<feature type="region of interest" description="Disordered" evidence="1">
    <location>
        <begin position="26"/>
        <end position="86"/>
    </location>
</feature>
<feature type="chain" id="PRO_5043969483" evidence="2">
    <location>
        <begin position="22"/>
        <end position="208"/>
    </location>
</feature>
<evidence type="ECO:0000313" key="5">
    <source>
        <dbReference type="Proteomes" id="UP001206890"/>
    </source>
</evidence>
<comment type="caution">
    <text evidence="4">The sequence shown here is derived from an EMBL/GenBank/DDBJ whole genome shotgun (WGS) entry which is preliminary data.</text>
</comment>